<dbReference type="GO" id="GO:0016020">
    <property type="term" value="C:membrane"/>
    <property type="evidence" value="ECO:0007669"/>
    <property type="project" value="UniProtKB-SubCell"/>
</dbReference>
<dbReference type="Pfam" id="PF09685">
    <property type="entry name" value="MamF_MmsF"/>
    <property type="match status" value="1"/>
</dbReference>
<evidence type="ECO:0000256" key="3">
    <source>
        <dbReference type="ARBA" id="ARBA00022989"/>
    </source>
</evidence>
<proteinExistence type="predicted"/>
<dbReference type="AlphaFoldDB" id="A0A1F5DEW5"/>
<dbReference type="InterPro" id="IPR019109">
    <property type="entry name" value="MamF_MmsF"/>
</dbReference>
<name>A0A1F5DEW5_9BACT</name>
<evidence type="ECO:0000256" key="1">
    <source>
        <dbReference type="ARBA" id="ARBA00004141"/>
    </source>
</evidence>
<comment type="subcellular location">
    <subcellularLocation>
        <location evidence="1">Membrane</location>
        <topology evidence="1">Multi-pass membrane protein</topology>
    </subcellularLocation>
</comment>
<accession>A0A1F5DEW5</accession>
<dbReference type="Proteomes" id="UP000178758">
    <property type="component" value="Unassembled WGS sequence"/>
</dbReference>
<evidence type="ECO:0000256" key="5">
    <source>
        <dbReference type="SAM" id="Phobius"/>
    </source>
</evidence>
<evidence type="ECO:0008006" key="8">
    <source>
        <dbReference type="Google" id="ProtNLM"/>
    </source>
</evidence>
<evidence type="ECO:0000256" key="2">
    <source>
        <dbReference type="ARBA" id="ARBA00022692"/>
    </source>
</evidence>
<protein>
    <recommendedName>
        <fullName evidence="8">Import component protein</fullName>
    </recommendedName>
</protein>
<feature type="transmembrane region" description="Helical" evidence="5">
    <location>
        <begin position="6"/>
        <end position="27"/>
    </location>
</feature>
<dbReference type="EMBL" id="MEZJ01000027">
    <property type="protein sequence ID" value="OGD53727.1"/>
    <property type="molecule type" value="Genomic_DNA"/>
</dbReference>
<comment type="caution">
    <text evidence="6">The sequence shown here is derived from an EMBL/GenBank/DDBJ whole genome shotgun (WGS) entry which is preliminary data.</text>
</comment>
<sequence length="102" mass="11290">MTEMSSNVKSALCYVGGWLTGLIFLLIEKKDKDIRFHAIQSILTFGGLTILIMVPLLGLVLAPLAAIFGFILWLVLIIKTYQGEKIVLPLVGEFAKKQVEKV</sequence>
<keyword evidence="3 5" id="KW-1133">Transmembrane helix</keyword>
<gene>
    <name evidence="6" type="ORF">A3J78_00705</name>
</gene>
<keyword evidence="2 5" id="KW-0812">Transmembrane</keyword>
<reference evidence="6 7" key="1">
    <citation type="journal article" date="2016" name="Nat. Commun.">
        <title>Thousands of microbial genomes shed light on interconnected biogeochemical processes in an aquifer system.</title>
        <authorList>
            <person name="Anantharaman K."/>
            <person name="Brown C.T."/>
            <person name="Hug L.A."/>
            <person name="Sharon I."/>
            <person name="Castelle C.J."/>
            <person name="Probst A.J."/>
            <person name="Thomas B.C."/>
            <person name="Singh A."/>
            <person name="Wilkins M.J."/>
            <person name="Karaoz U."/>
            <person name="Brodie E.L."/>
            <person name="Williams K.H."/>
            <person name="Hubbard S.S."/>
            <person name="Banfield J.F."/>
        </authorList>
    </citation>
    <scope>NUCLEOTIDE SEQUENCE [LARGE SCALE GENOMIC DNA]</scope>
</reference>
<dbReference type="PANTHER" id="PTHR36460:SF1">
    <property type="entry name" value="UPF0132 DOMAIN PROTEIN (AFU_ORTHOLOGUE AFUA_3G10255)"/>
    <property type="match status" value="1"/>
</dbReference>
<dbReference type="PANTHER" id="PTHR36460">
    <property type="entry name" value="UPF0132 DOMAIN PROTEIN (AFU_ORTHOLOGUE AFUA_3G10255)"/>
    <property type="match status" value="1"/>
</dbReference>
<evidence type="ECO:0000256" key="4">
    <source>
        <dbReference type="ARBA" id="ARBA00023136"/>
    </source>
</evidence>
<evidence type="ECO:0000313" key="7">
    <source>
        <dbReference type="Proteomes" id="UP000178758"/>
    </source>
</evidence>
<keyword evidence="4 5" id="KW-0472">Membrane</keyword>
<organism evidence="6 7">
    <name type="scientific">Candidatus Beckwithbacteria bacterium RBG_13_35_6</name>
    <dbReference type="NCBI Taxonomy" id="1797456"/>
    <lineage>
        <taxon>Bacteria</taxon>
        <taxon>Candidatus Beckwithiibacteriota</taxon>
    </lineage>
</organism>
<evidence type="ECO:0000313" key="6">
    <source>
        <dbReference type="EMBL" id="OGD53727.1"/>
    </source>
</evidence>
<feature type="transmembrane region" description="Helical" evidence="5">
    <location>
        <begin position="34"/>
        <end position="54"/>
    </location>
</feature>